<keyword evidence="2" id="KW-1185">Reference proteome</keyword>
<name>A0A3M6TZ47_POCDA</name>
<dbReference type="AlphaFoldDB" id="A0A3M6TZ47"/>
<dbReference type="Proteomes" id="UP000275408">
    <property type="component" value="Unassembled WGS sequence"/>
</dbReference>
<proteinExistence type="predicted"/>
<dbReference type="EMBL" id="RCHS01002616">
    <property type="protein sequence ID" value="RMX46636.1"/>
    <property type="molecule type" value="Genomic_DNA"/>
</dbReference>
<comment type="caution">
    <text evidence="1">The sequence shown here is derived from an EMBL/GenBank/DDBJ whole genome shotgun (WGS) entry which is preliminary data.</text>
</comment>
<gene>
    <name evidence="1" type="ORF">pdam_00012420</name>
</gene>
<reference evidence="1 2" key="1">
    <citation type="journal article" date="2018" name="Sci. Rep.">
        <title>Comparative analysis of the Pocillopora damicornis genome highlights role of immune system in coral evolution.</title>
        <authorList>
            <person name="Cunning R."/>
            <person name="Bay R.A."/>
            <person name="Gillette P."/>
            <person name="Baker A.C."/>
            <person name="Traylor-Knowles N."/>
        </authorList>
    </citation>
    <scope>NUCLEOTIDE SEQUENCE [LARGE SCALE GENOMIC DNA]</scope>
    <source>
        <strain evidence="1">RSMAS</strain>
        <tissue evidence="1">Whole animal</tissue>
    </source>
</reference>
<sequence length="87" mass="9859">MAEKTDSRRRSSSSSLTRCLLEEYARLDNEAAAYKTRYEEAYVGAYGSKDAARLTQNLRDFLPRDSTLDLCSPCGREICQVFVSFFG</sequence>
<evidence type="ECO:0000313" key="2">
    <source>
        <dbReference type="Proteomes" id="UP000275408"/>
    </source>
</evidence>
<evidence type="ECO:0000313" key="1">
    <source>
        <dbReference type="EMBL" id="RMX46636.1"/>
    </source>
</evidence>
<protein>
    <submittedName>
        <fullName evidence="1">Uncharacterized protein</fullName>
    </submittedName>
</protein>
<organism evidence="1 2">
    <name type="scientific">Pocillopora damicornis</name>
    <name type="common">Cauliflower coral</name>
    <name type="synonym">Millepora damicornis</name>
    <dbReference type="NCBI Taxonomy" id="46731"/>
    <lineage>
        <taxon>Eukaryota</taxon>
        <taxon>Metazoa</taxon>
        <taxon>Cnidaria</taxon>
        <taxon>Anthozoa</taxon>
        <taxon>Hexacorallia</taxon>
        <taxon>Scleractinia</taxon>
        <taxon>Astrocoeniina</taxon>
        <taxon>Pocilloporidae</taxon>
        <taxon>Pocillopora</taxon>
    </lineage>
</organism>
<accession>A0A3M6TZ47</accession>